<comment type="caution">
    <text evidence="1">The sequence shown here is derived from an EMBL/GenBank/DDBJ whole genome shotgun (WGS) entry which is preliminary data.</text>
</comment>
<proteinExistence type="predicted"/>
<evidence type="ECO:0000313" key="2">
    <source>
        <dbReference type="Proteomes" id="UP000499080"/>
    </source>
</evidence>
<dbReference type="InterPro" id="IPR027267">
    <property type="entry name" value="AH/BAR_dom_sf"/>
</dbReference>
<gene>
    <name evidence="1" type="ORF">AVEN_164236_1</name>
</gene>
<organism evidence="1 2">
    <name type="scientific">Araneus ventricosus</name>
    <name type="common">Orbweaver spider</name>
    <name type="synonym">Epeira ventricosa</name>
    <dbReference type="NCBI Taxonomy" id="182803"/>
    <lineage>
        <taxon>Eukaryota</taxon>
        <taxon>Metazoa</taxon>
        <taxon>Ecdysozoa</taxon>
        <taxon>Arthropoda</taxon>
        <taxon>Chelicerata</taxon>
        <taxon>Arachnida</taxon>
        <taxon>Araneae</taxon>
        <taxon>Araneomorphae</taxon>
        <taxon>Entelegynae</taxon>
        <taxon>Araneoidea</taxon>
        <taxon>Araneidae</taxon>
        <taxon>Araneus</taxon>
    </lineage>
</organism>
<reference evidence="1 2" key="1">
    <citation type="journal article" date="2019" name="Sci. Rep.">
        <title>Orb-weaving spider Araneus ventricosus genome elucidates the spidroin gene catalogue.</title>
        <authorList>
            <person name="Kono N."/>
            <person name="Nakamura H."/>
            <person name="Ohtoshi R."/>
            <person name="Moran D.A.P."/>
            <person name="Shinohara A."/>
            <person name="Yoshida Y."/>
            <person name="Fujiwara M."/>
            <person name="Mori M."/>
            <person name="Tomita M."/>
            <person name="Arakawa K."/>
        </authorList>
    </citation>
    <scope>NUCLEOTIDE SEQUENCE [LARGE SCALE GENOMIC DNA]</scope>
</reference>
<dbReference type="EMBL" id="BGPR01002585">
    <property type="protein sequence ID" value="GBM75897.1"/>
    <property type="molecule type" value="Genomic_DNA"/>
</dbReference>
<dbReference type="OrthoDB" id="5803434at2759"/>
<name>A0A4Y2IDT3_ARAVE</name>
<dbReference type="Gene3D" id="1.20.1270.60">
    <property type="entry name" value="Arfaptin homology (AH) domain/BAR domain"/>
    <property type="match status" value="1"/>
</dbReference>
<keyword evidence="2" id="KW-1185">Reference proteome</keyword>
<dbReference type="Proteomes" id="UP000499080">
    <property type="component" value="Unassembled WGS sequence"/>
</dbReference>
<dbReference type="AlphaFoldDB" id="A0A4Y2IDT3"/>
<protein>
    <submittedName>
        <fullName evidence="1">Uncharacterized protein</fullName>
    </submittedName>
</protein>
<accession>A0A4Y2IDT3</accession>
<evidence type="ECO:0000313" key="1">
    <source>
        <dbReference type="EMBL" id="GBM75897.1"/>
    </source>
</evidence>
<sequence>MRPTGTAVPLLNSSSQAEGAKYLAQVENVELFHKNEAIKIPQLREGFLKLSKAYVKPANKCVITFEAQQEVSHQLPDVHIRGMKELKYTGSDACKEVAAKAQGRVQLYKRHNYLLPPQLPLKLNQRSFSPSLPIRLLQSSYWPAIQRRH</sequence>